<reference evidence="17" key="1">
    <citation type="journal article" date="2023" name="Mol. Biol. Evol.">
        <title>Third-Generation Sequencing Reveals the Adaptive Role of the Epigenome in Three Deep-Sea Polychaetes.</title>
        <authorList>
            <person name="Perez M."/>
            <person name="Aroh O."/>
            <person name="Sun Y."/>
            <person name="Lan Y."/>
            <person name="Juniper S.K."/>
            <person name="Young C.R."/>
            <person name="Angers B."/>
            <person name="Qian P.Y."/>
        </authorList>
    </citation>
    <scope>NUCLEOTIDE SEQUENCE</scope>
    <source>
        <strain evidence="17">R07B-5</strain>
    </source>
</reference>
<evidence type="ECO:0000256" key="7">
    <source>
        <dbReference type="ARBA" id="ARBA00022692"/>
    </source>
</evidence>
<dbReference type="Proteomes" id="UP001209878">
    <property type="component" value="Unassembled WGS sequence"/>
</dbReference>
<feature type="transmembrane region" description="Helical" evidence="15">
    <location>
        <begin position="145"/>
        <end position="165"/>
    </location>
</feature>
<evidence type="ECO:0000256" key="8">
    <source>
        <dbReference type="ARBA" id="ARBA00022729"/>
    </source>
</evidence>
<evidence type="ECO:0000256" key="12">
    <source>
        <dbReference type="ARBA" id="ARBA00023136"/>
    </source>
</evidence>
<keyword evidence="7 15" id="KW-0812">Transmembrane</keyword>
<proteinExistence type="inferred from homology"/>
<comment type="function">
    <text evidence="1">TRAP proteins are part of a complex whose function is to bind calcium to the ER membrane and thereby regulate the retention of ER resident proteins.</text>
</comment>
<feature type="chain" id="PRO_5042158318" description="Translocon-associated protein subunit delta" evidence="16">
    <location>
        <begin position="23"/>
        <end position="173"/>
    </location>
</feature>
<evidence type="ECO:0000256" key="1">
    <source>
        <dbReference type="ARBA" id="ARBA00002838"/>
    </source>
</evidence>
<evidence type="ECO:0000256" key="2">
    <source>
        <dbReference type="ARBA" id="ARBA00004115"/>
    </source>
</evidence>
<keyword evidence="9" id="KW-0256">Endoplasmic reticulum</keyword>
<evidence type="ECO:0000256" key="15">
    <source>
        <dbReference type="SAM" id="Phobius"/>
    </source>
</evidence>
<keyword evidence="13" id="KW-1015">Disulfide bond</keyword>
<evidence type="ECO:0000256" key="10">
    <source>
        <dbReference type="ARBA" id="ARBA00022843"/>
    </source>
</evidence>
<evidence type="ECO:0000256" key="3">
    <source>
        <dbReference type="ARBA" id="ARBA00009294"/>
    </source>
</evidence>
<dbReference type="PANTHER" id="PTHR12731:SF1">
    <property type="entry name" value="TRANSLOCON-ASSOCIATED PROTEIN SUBUNIT DELTA"/>
    <property type="match status" value="1"/>
</dbReference>
<sequence length="173" mass="19500">MDSIFFLSFVAVLITFPVFCTGDTCLSPVVTPQVYSTSEASLTSETAVIIEFSLTCKNHLKDLNLYADFNGKTFPVSRVQETNRYQVSWSEAHKKLPSGKYAVQFFDEEGYTNLRKAQRSTEDDASNIKSLFTIDVTHQGATSGAWVQTEFIAVSVSFLIWYLAYNTRCKLQK</sequence>
<comment type="caution">
    <text evidence="17">The sequence shown here is derived from an EMBL/GenBank/DDBJ whole genome shotgun (WGS) entry which is preliminary data.</text>
</comment>
<keyword evidence="6" id="KW-1017">Isopeptide bond</keyword>
<dbReference type="InterPro" id="IPR008855">
    <property type="entry name" value="TRAP-delta"/>
</dbReference>
<evidence type="ECO:0000313" key="17">
    <source>
        <dbReference type="EMBL" id="KAK2182551.1"/>
    </source>
</evidence>
<evidence type="ECO:0000256" key="5">
    <source>
        <dbReference type="ARBA" id="ARBA00014387"/>
    </source>
</evidence>
<keyword evidence="10" id="KW-0832">Ubl conjugation</keyword>
<evidence type="ECO:0000256" key="14">
    <source>
        <dbReference type="ARBA" id="ARBA00031791"/>
    </source>
</evidence>
<evidence type="ECO:0000256" key="4">
    <source>
        <dbReference type="ARBA" id="ARBA00011819"/>
    </source>
</evidence>
<dbReference type="GO" id="GO:0005789">
    <property type="term" value="C:endoplasmic reticulum membrane"/>
    <property type="evidence" value="ECO:0007669"/>
    <property type="project" value="UniProtKB-SubCell"/>
</dbReference>
<comment type="similarity">
    <text evidence="3">Belongs to the TRAP-delta family.</text>
</comment>
<name>A0AAD9L3R9_RIDPI</name>
<protein>
    <recommendedName>
        <fullName evidence="5">Translocon-associated protein subunit delta</fullName>
    </recommendedName>
    <alternativeName>
        <fullName evidence="14">Signal sequence receptor subunit delta</fullName>
    </alternativeName>
</protein>
<keyword evidence="8 16" id="KW-0732">Signal</keyword>
<evidence type="ECO:0000313" key="18">
    <source>
        <dbReference type="Proteomes" id="UP001209878"/>
    </source>
</evidence>
<organism evidence="17 18">
    <name type="scientific">Ridgeia piscesae</name>
    <name type="common">Tubeworm</name>
    <dbReference type="NCBI Taxonomy" id="27915"/>
    <lineage>
        <taxon>Eukaryota</taxon>
        <taxon>Metazoa</taxon>
        <taxon>Spiralia</taxon>
        <taxon>Lophotrochozoa</taxon>
        <taxon>Annelida</taxon>
        <taxon>Polychaeta</taxon>
        <taxon>Sedentaria</taxon>
        <taxon>Canalipalpata</taxon>
        <taxon>Sabellida</taxon>
        <taxon>Siboglinidae</taxon>
        <taxon>Ridgeia</taxon>
    </lineage>
</organism>
<accession>A0AAD9L3R9</accession>
<keyword evidence="11 15" id="KW-1133">Transmembrane helix</keyword>
<keyword evidence="18" id="KW-1185">Reference proteome</keyword>
<evidence type="ECO:0000256" key="9">
    <source>
        <dbReference type="ARBA" id="ARBA00022824"/>
    </source>
</evidence>
<evidence type="ECO:0000256" key="11">
    <source>
        <dbReference type="ARBA" id="ARBA00022989"/>
    </source>
</evidence>
<dbReference type="Pfam" id="PF05404">
    <property type="entry name" value="TRAP-delta"/>
    <property type="match status" value="1"/>
</dbReference>
<evidence type="ECO:0000256" key="6">
    <source>
        <dbReference type="ARBA" id="ARBA00022499"/>
    </source>
</evidence>
<dbReference type="AlphaFoldDB" id="A0AAD9L3R9"/>
<comment type="subunit">
    <text evidence="4">Heterotetramer of TRAP-alpha, TRAP-beta, TRAP-delta and TRAP-gamma.</text>
</comment>
<evidence type="ECO:0000256" key="16">
    <source>
        <dbReference type="SAM" id="SignalP"/>
    </source>
</evidence>
<feature type="signal peptide" evidence="16">
    <location>
        <begin position="1"/>
        <end position="22"/>
    </location>
</feature>
<keyword evidence="12 15" id="KW-0472">Membrane</keyword>
<dbReference type="EMBL" id="JAODUO010000349">
    <property type="protein sequence ID" value="KAK2182551.1"/>
    <property type="molecule type" value="Genomic_DNA"/>
</dbReference>
<gene>
    <name evidence="17" type="ORF">NP493_349g03036</name>
</gene>
<comment type="subcellular location">
    <subcellularLocation>
        <location evidence="2">Endoplasmic reticulum membrane</location>
        <topology evidence="2">Single-pass type I membrane protein</topology>
    </subcellularLocation>
</comment>
<dbReference type="PANTHER" id="PTHR12731">
    <property type="entry name" value="TRANSLOCON-ASSOCIATED PROTEIN, DELTA SUBUNIT"/>
    <property type="match status" value="1"/>
</dbReference>
<evidence type="ECO:0000256" key="13">
    <source>
        <dbReference type="ARBA" id="ARBA00023157"/>
    </source>
</evidence>